<evidence type="ECO:0000256" key="1">
    <source>
        <dbReference type="SAM" id="MobiDB-lite"/>
    </source>
</evidence>
<proteinExistence type="predicted"/>
<protein>
    <submittedName>
        <fullName evidence="2">Uncharacterized protein</fullName>
    </submittedName>
</protein>
<organism evidence="2 3">
    <name type="scientific">Rhodococcus pyridinivorans</name>
    <dbReference type="NCBI Taxonomy" id="103816"/>
    <lineage>
        <taxon>Bacteria</taxon>
        <taxon>Bacillati</taxon>
        <taxon>Actinomycetota</taxon>
        <taxon>Actinomycetes</taxon>
        <taxon>Mycobacteriales</taxon>
        <taxon>Nocardiaceae</taxon>
        <taxon>Rhodococcus</taxon>
    </lineage>
</organism>
<reference evidence="2 3" key="1">
    <citation type="submission" date="2020-10" db="EMBL/GenBank/DDBJ databases">
        <title>Whole genome sequence of oil-degrading bacteria Rhodococcus pyridinivorans strain 5Ap.</title>
        <authorList>
            <person name="Akhremchuk A.E."/>
            <person name="Valentovich L.N."/>
            <person name="Charniauskaya M.I."/>
            <person name="Bukliarevich H.A."/>
            <person name="Titok M.A."/>
        </authorList>
    </citation>
    <scope>NUCLEOTIDE SEQUENCE [LARGE SCALE GENOMIC DNA]</scope>
    <source>
        <strain evidence="2 3">5Ap</strain>
    </source>
</reference>
<name>A0A7M2XI88_9NOCA</name>
<dbReference type="RefSeq" id="WP_193902343.1">
    <property type="nucleotide sequence ID" value="NZ_CP063450.1"/>
</dbReference>
<evidence type="ECO:0000313" key="2">
    <source>
        <dbReference type="EMBL" id="QOV97484.1"/>
    </source>
</evidence>
<evidence type="ECO:0000313" key="3">
    <source>
        <dbReference type="Proteomes" id="UP000593818"/>
    </source>
</evidence>
<sequence>MSTARGGDRESQVRRRESQVRRRESQVRRRESQVRRHDPPVIPTKRTAIRTLAW</sequence>
<dbReference type="EMBL" id="CP063450">
    <property type="protein sequence ID" value="QOV97484.1"/>
    <property type="molecule type" value="Genomic_DNA"/>
</dbReference>
<keyword evidence="3" id="KW-1185">Reference proteome</keyword>
<accession>A0A7M2XI88</accession>
<feature type="compositionally biased region" description="Basic and acidic residues" evidence="1">
    <location>
        <begin position="1"/>
        <end position="39"/>
    </location>
</feature>
<feature type="region of interest" description="Disordered" evidence="1">
    <location>
        <begin position="1"/>
        <end position="54"/>
    </location>
</feature>
<gene>
    <name evidence="2" type="ORF">INP59_16265</name>
</gene>
<dbReference type="AlphaFoldDB" id="A0A7M2XI88"/>
<dbReference type="Proteomes" id="UP000593818">
    <property type="component" value="Chromosome"/>
</dbReference>